<evidence type="ECO:0000313" key="7">
    <source>
        <dbReference type="EMBL" id="MEZ2739938.1"/>
    </source>
</evidence>
<feature type="transmembrane region" description="Helical" evidence="6">
    <location>
        <begin position="159"/>
        <end position="181"/>
    </location>
</feature>
<feature type="transmembrane region" description="Helical" evidence="6">
    <location>
        <begin position="120"/>
        <end position="139"/>
    </location>
</feature>
<dbReference type="PANTHER" id="PTHR33545:SF5">
    <property type="entry name" value="UPF0750 MEMBRANE PROTEIN YITT"/>
    <property type="match status" value="1"/>
</dbReference>
<dbReference type="InterPro" id="IPR003740">
    <property type="entry name" value="YitT"/>
</dbReference>
<dbReference type="InterPro" id="IPR051461">
    <property type="entry name" value="UPF0750_membrane"/>
</dbReference>
<dbReference type="Proteomes" id="UP001567350">
    <property type="component" value="Unassembled WGS sequence"/>
</dbReference>
<feature type="transmembrane region" description="Helical" evidence="6">
    <location>
        <begin position="66"/>
        <end position="84"/>
    </location>
</feature>
<keyword evidence="8" id="KW-1185">Reference proteome</keyword>
<organism evidence="7 8">
    <name type="scientific">Comamonas jiangduensis</name>
    <dbReference type="NCBI Taxonomy" id="1194168"/>
    <lineage>
        <taxon>Bacteria</taxon>
        <taxon>Pseudomonadati</taxon>
        <taxon>Pseudomonadota</taxon>
        <taxon>Betaproteobacteria</taxon>
        <taxon>Burkholderiales</taxon>
        <taxon>Comamonadaceae</taxon>
        <taxon>Comamonas</taxon>
    </lineage>
</organism>
<comment type="caution">
    <text evidence="7">The sequence shown here is derived from an EMBL/GenBank/DDBJ whole genome shotgun (WGS) entry which is preliminary data.</text>
</comment>
<gene>
    <name evidence="7" type="ORF">ACBP88_10850</name>
</gene>
<evidence type="ECO:0000256" key="2">
    <source>
        <dbReference type="ARBA" id="ARBA00022475"/>
    </source>
</evidence>
<keyword evidence="2" id="KW-1003">Cell membrane</keyword>
<protein>
    <submittedName>
        <fullName evidence="7">YitT family protein</fullName>
    </submittedName>
</protein>
<keyword evidence="4 6" id="KW-1133">Transmembrane helix</keyword>
<dbReference type="EMBL" id="JBGJLR010000011">
    <property type="protein sequence ID" value="MEZ2739938.1"/>
    <property type="molecule type" value="Genomic_DNA"/>
</dbReference>
<keyword evidence="3 6" id="KW-0812">Transmembrane</keyword>
<dbReference type="Pfam" id="PF02588">
    <property type="entry name" value="YitT_membrane"/>
    <property type="match status" value="1"/>
</dbReference>
<evidence type="ECO:0000256" key="5">
    <source>
        <dbReference type="ARBA" id="ARBA00023136"/>
    </source>
</evidence>
<evidence type="ECO:0000256" key="6">
    <source>
        <dbReference type="SAM" id="Phobius"/>
    </source>
</evidence>
<feature type="transmembrane region" description="Helical" evidence="6">
    <location>
        <begin position="26"/>
        <end position="46"/>
    </location>
</feature>
<dbReference type="RefSeq" id="WP_370892493.1">
    <property type="nucleotide sequence ID" value="NZ_JBGJLR010000011.1"/>
</dbReference>
<keyword evidence="5 6" id="KW-0472">Membrane</keyword>
<dbReference type="PANTHER" id="PTHR33545">
    <property type="entry name" value="UPF0750 MEMBRANE PROTEIN YITT-RELATED"/>
    <property type="match status" value="1"/>
</dbReference>
<proteinExistence type="predicted"/>
<evidence type="ECO:0000256" key="4">
    <source>
        <dbReference type="ARBA" id="ARBA00022989"/>
    </source>
</evidence>
<name>A0ABV4IDN2_9BURK</name>
<evidence type="ECO:0000313" key="8">
    <source>
        <dbReference type="Proteomes" id="UP001567350"/>
    </source>
</evidence>
<accession>A0ABV4IDN2</accession>
<evidence type="ECO:0000256" key="3">
    <source>
        <dbReference type="ARBA" id="ARBA00022692"/>
    </source>
</evidence>
<comment type="subcellular location">
    <subcellularLocation>
        <location evidence="1">Cell membrane</location>
        <topology evidence="1">Multi-pass membrane protein</topology>
    </subcellularLocation>
</comment>
<reference evidence="7 8" key="1">
    <citation type="submission" date="2024-08" db="EMBL/GenBank/DDBJ databases">
        <authorList>
            <person name="Feng Z."/>
            <person name="Ronholm J."/>
        </authorList>
    </citation>
    <scope>NUCLEOTIDE SEQUENCE [LARGE SCALE GENOMIC DNA]</scope>
    <source>
        <strain evidence="7 8">4-AB0-8</strain>
    </source>
</reference>
<evidence type="ECO:0000256" key="1">
    <source>
        <dbReference type="ARBA" id="ARBA00004651"/>
    </source>
</evidence>
<sequence length="212" mass="22865">MSKPSPSSRPAAAPSAPPPHTTLEDVAAIITGVLLVSVGVAFFKQAGLVTGGMAGLGFALHYATDIGFGLWFFLLNLPFYWLALRKMGGAFTFKTFCTVGLLSLVTELQPRFFHIDSIQAPYAAVVGGMLMGVGMLVLFRHRCSMGGLGIAALYLQQRYGWRAGYVQMALDCLILLSAFFIVDTDRALWSILAALTLNQVLSMNHRPGRYGG</sequence>